<dbReference type="GO" id="GO:0008270">
    <property type="term" value="F:zinc ion binding"/>
    <property type="evidence" value="ECO:0007669"/>
    <property type="project" value="UniProtKB-KW"/>
</dbReference>
<evidence type="ECO:0000256" key="5">
    <source>
        <dbReference type="SAM" id="Coils"/>
    </source>
</evidence>
<evidence type="ECO:0000313" key="7">
    <source>
        <dbReference type="EMBL" id="CAA0822291.1"/>
    </source>
</evidence>
<dbReference type="OrthoDB" id="913116at2759"/>
<dbReference type="PROSITE" id="PS51999">
    <property type="entry name" value="ZF_GRF"/>
    <property type="match status" value="1"/>
</dbReference>
<evidence type="ECO:0000256" key="1">
    <source>
        <dbReference type="ARBA" id="ARBA00022723"/>
    </source>
</evidence>
<dbReference type="Pfam" id="PF06839">
    <property type="entry name" value="Zn_ribbon_GRF"/>
    <property type="match status" value="1"/>
</dbReference>
<evidence type="ECO:0000313" key="8">
    <source>
        <dbReference type="Proteomes" id="UP001153555"/>
    </source>
</evidence>
<sequence length="94" mass="10906">MSENSQVPGFKECYCGQLSVIRTSWTSENPGRRFSSCKRGGCTFFSWVDGPMCNRSKQLIPGLLWKSNELRDLVQQLQDENDKMKEEKRLLEIE</sequence>
<protein>
    <submittedName>
        <fullName evidence="7">DNA topoisomerase 3-alpha</fullName>
    </submittedName>
</protein>
<reference evidence="7" key="1">
    <citation type="submission" date="2019-12" db="EMBL/GenBank/DDBJ databases">
        <authorList>
            <person name="Scholes J."/>
        </authorList>
    </citation>
    <scope>NUCLEOTIDE SEQUENCE</scope>
</reference>
<dbReference type="AlphaFoldDB" id="A0A9N7N724"/>
<evidence type="ECO:0000256" key="2">
    <source>
        <dbReference type="ARBA" id="ARBA00022771"/>
    </source>
</evidence>
<dbReference type="PANTHER" id="PTHR33248">
    <property type="entry name" value="ZINC ION-BINDING PROTEIN"/>
    <property type="match status" value="1"/>
</dbReference>
<dbReference type="Proteomes" id="UP001153555">
    <property type="component" value="Unassembled WGS sequence"/>
</dbReference>
<feature type="domain" description="GRF-type" evidence="6">
    <location>
        <begin position="13"/>
        <end position="51"/>
    </location>
</feature>
<keyword evidence="2 4" id="KW-0863">Zinc-finger</keyword>
<name>A0A9N7N724_STRHE</name>
<keyword evidence="8" id="KW-1185">Reference proteome</keyword>
<gene>
    <name evidence="7" type="ORF">SHERM_19777</name>
</gene>
<comment type="caution">
    <text evidence="7">The sequence shown here is derived from an EMBL/GenBank/DDBJ whole genome shotgun (WGS) entry which is preliminary data.</text>
</comment>
<keyword evidence="3" id="KW-0862">Zinc</keyword>
<evidence type="ECO:0000256" key="3">
    <source>
        <dbReference type="ARBA" id="ARBA00022833"/>
    </source>
</evidence>
<evidence type="ECO:0000259" key="6">
    <source>
        <dbReference type="PROSITE" id="PS51999"/>
    </source>
</evidence>
<dbReference type="EMBL" id="CACSLK010023397">
    <property type="protein sequence ID" value="CAA0822291.1"/>
    <property type="molecule type" value="Genomic_DNA"/>
</dbReference>
<accession>A0A9N7N724</accession>
<dbReference type="InterPro" id="IPR010666">
    <property type="entry name" value="Znf_GRF"/>
</dbReference>
<proteinExistence type="predicted"/>
<feature type="coiled-coil region" evidence="5">
    <location>
        <begin position="67"/>
        <end position="94"/>
    </location>
</feature>
<keyword evidence="1" id="KW-0479">Metal-binding</keyword>
<keyword evidence="5" id="KW-0175">Coiled coil</keyword>
<organism evidence="7 8">
    <name type="scientific">Striga hermonthica</name>
    <name type="common">Purple witchweed</name>
    <name type="synonym">Buchnera hermonthica</name>
    <dbReference type="NCBI Taxonomy" id="68872"/>
    <lineage>
        <taxon>Eukaryota</taxon>
        <taxon>Viridiplantae</taxon>
        <taxon>Streptophyta</taxon>
        <taxon>Embryophyta</taxon>
        <taxon>Tracheophyta</taxon>
        <taxon>Spermatophyta</taxon>
        <taxon>Magnoliopsida</taxon>
        <taxon>eudicotyledons</taxon>
        <taxon>Gunneridae</taxon>
        <taxon>Pentapetalae</taxon>
        <taxon>asterids</taxon>
        <taxon>lamiids</taxon>
        <taxon>Lamiales</taxon>
        <taxon>Orobanchaceae</taxon>
        <taxon>Buchnereae</taxon>
        <taxon>Striga</taxon>
    </lineage>
</organism>
<evidence type="ECO:0000256" key="4">
    <source>
        <dbReference type="PROSITE-ProRule" id="PRU01343"/>
    </source>
</evidence>